<accession>A0A139Q4P0</accession>
<dbReference type="AlphaFoldDB" id="A0A139Q4P0"/>
<feature type="signal peptide" evidence="3">
    <location>
        <begin position="1"/>
        <end position="37"/>
    </location>
</feature>
<evidence type="ECO:0000256" key="1">
    <source>
        <dbReference type="ARBA" id="ARBA00022729"/>
    </source>
</evidence>
<feature type="domain" description="Glycosyl hydrolase family 95 N-terminal" evidence="5">
    <location>
        <begin position="125"/>
        <end position="302"/>
    </location>
</feature>
<protein>
    <submittedName>
        <fullName evidence="6">Putative large secreted protein</fullName>
    </submittedName>
</protein>
<organism evidence="6 7">
    <name type="scientific">Streptococcus oralis</name>
    <dbReference type="NCBI Taxonomy" id="1303"/>
    <lineage>
        <taxon>Bacteria</taxon>
        <taxon>Bacillati</taxon>
        <taxon>Bacillota</taxon>
        <taxon>Bacilli</taxon>
        <taxon>Lactobacillales</taxon>
        <taxon>Streptococcaceae</taxon>
        <taxon>Streptococcus</taxon>
    </lineage>
</organism>
<sequence length="305" mass="33915">MKKHFWEKSCRYSIRKLTIGTASVLLGAVFLVNHTVAADSVEVKQTEPTSVEAITKPDSEPKAAEATETTNPSLAESPVVSESKPANETQKTNSQASEEAIVEAKENKEPEKADQPVTKQENYQLNYDQPTAPSYDGWEKQALPVGNGEMGAKVFGLIGEERIQYNEKTLWSGGPQPDSTDYNGGNYKDRYKVLAEIRKALEAGDRQKAKQLAEQNLVGPNNAQYGRYLAFGDIFMVFNNQKKGLDTVTDYHRNLDITEATTTTSYTQDGTTFKRETFSSYPDDVTVTHLTKKETRHLTLPFGTV</sequence>
<dbReference type="GO" id="GO:0004560">
    <property type="term" value="F:alpha-L-fucosidase activity"/>
    <property type="evidence" value="ECO:0007669"/>
    <property type="project" value="TreeGrafter"/>
</dbReference>
<keyword evidence="1 3" id="KW-0732">Signal</keyword>
<feature type="chain" id="PRO_5039157387" evidence="3">
    <location>
        <begin position="38"/>
        <end position="305"/>
    </location>
</feature>
<gene>
    <name evidence="6" type="ORF">SORDD30_01646</name>
</gene>
<reference evidence="6 7" key="1">
    <citation type="submission" date="2016-01" db="EMBL/GenBank/DDBJ databases">
        <title>Highly variable Streptococcus oralis are common among viridans streptococci isolated from primates.</title>
        <authorList>
            <person name="Denapaite D."/>
            <person name="Rieger M."/>
            <person name="Koendgen S."/>
            <person name="Brueckner R."/>
            <person name="Ochigava I."/>
            <person name="Kappeler P."/>
            <person name="Maetz-Rensing K."/>
            <person name="Leendertz F."/>
            <person name="Hakenbeck R."/>
        </authorList>
    </citation>
    <scope>NUCLEOTIDE SEQUENCE [LARGE SCALE GENOMIC DNA]</scope>
    <source>
        <strain evidence="6 7">DD30</strain>
    </source>
</reference>
<name>A0A139Q4P0_STROR</name>
<evidence type="ECO:0000259" key="4">
    <source>
        <dbReference type="Pfam" id="PF04650"/>
    </source>
</evidence>
<evidence type="ECO:0000313" key="6">
    <source>
        <dbReference type="EMBL" id="KXT97361.1"/>
    </source>
</evidence>
<comment type="caution">
    <text evidence="6">The sequence shown here is derived from an EMBL/GenBank/DDBJ whole genome shotgun (WGS) entry which is preliminary data.</text>
</comment>
<dbReference type="PATRIC" id="fig|1303.83.peg.1715"/>
<dbReference type="PANTHER" id="PTHR31084">
    <property type="entry name" value="ALPHA-L-FUCOSIDASE 2"/>
    <property type="match status" value="1"/>
</dbReference>
<dbReference type="InterPro" id="IPR027414">
    <property type="entry name" value="GH95_N_dom"/>
</dbReference>
<dbReference type="InterPro" id="IPR005877">
    <property type="entry name" value="YSIRK_signal_dom"/>
</dbReference>
<feature type="region of interest" description="Disordered" evidence="2">
    <location>
        <begin position="45"/>
        <end position="123"/>
    </location>
</feature>
<dbReference type="RefSeq" id="WP_269139532.1">
    <property type="nucleotide sequence ID" value="NZ_KQ970371.1"/>
</dbReference>
<proteinExistence type="predicted"/>
<dbReference type="Pfam" id="PF14498">
    <property type="entry name" value="Glyco_hyd_65N_2"/>
    <property type="match status" value="1"/>
</dbReference>
<dbReference type="PANTHER" id="PTHR31084:SF19">
    <property type="entry name" value="GLYCOSYL HYDROLASE FAMILY 95 N-TERMINAL DOMAIN-CONTAINING PROTEIN"/>
    <property type="match status" value="1"/>
</dbReference>
<feature type="compositionally biased region" description="Basic and acidic residues" evidence="2">
    <location>
        <begin position="102"/>
        <end position="114"/>
    </location>
</feature>
<dbReference type="Proteomes" id="UP000070220">
    <property type="component" value="Unassembled WGS sequence"/>
</dbReference>
<dbReference type="NCBIfam" id="TIGR01168">
    <property type="entry name" value="YSIRK_signal"/>
    <property type="match status" value="1"/>
</dbReference>
<dbReference type="EMBL" id="LQRP01000049">
    <property type="protein sequence ID" value="KXT97361.1"/>
    <property type="molecule type" value="Genomic_DNA"/>
</dbReference>
<feature type="domain" description="YSIRK Gram-positive signal peptide" evidence="4">
    <location>
        <begin position="7"/>
        <end position="32"/>
    </location>
</feature>
<evidence type="ECO:0000256" key="3">
    <source>
        <dbReference type="SAM" id="SignalP"/>
    </source>
</evidence>
<dbReference type="Gene3D" id="2.70.98.50">
    <property type="entry name" value="putative glycoside hydrolase family protein from bacillus halodurans"/>
    <property type="match status" value="1"/>
</dbReference>
<evidence type="ECO:0000259" key="5">
    <source>
        <dbReference type="Pfam" id="PF14498"/>
    </source>
</evidence>
<feature type="compositionally biased region" description="Polar residues" evidence="2">
    <location>
        <begin position="84"/>
        <end position="97"/>
    </location>
</feature>
<dbReference type="Pfam" id="PF04650">
    <property type="entry name" value="YSIRK_signal"/>
    <property type="match status" value="1"/>
</dbReference>
<evidence type="ECO:0000313" key="7">
    <source>
        <dbReference type="Proteomes" id="UP000070220"/>
    </source>
</evidence>
<evidence type="ECO:0000256" key="2">
    <source>
        <dbReference type="SAM" id="MobiDB-lite"/>
    </source>
</evidence>
<feature type="compositionally biased region" description="Basic and acidic residues" evidence="2">
    <location>
        <begin position="55"/>
        <end position="65"/>
    </location>
</feature>